<feature type="domain" description="ShKT" evidence="5">
    <location>
        <begin position="91"/>
        <end position="125"/>
    </location>
</feature>
<keyword evidence="2" id="KW-1015">Disulfide bond</keyword>
<comment type="caution">
    <text evidence="2">Lacks conserved residue(s) required for the propagation of feature annotation.</text>
</comment>
<evidence type="ECO:0000313" key="6">
    <source>
        <dbReference type="Proteomes" id="UP000515163"/>
    </source>
</evidence>
<keyword evidence="1" id="KW-0800">Toxin</keyword>
<name>A0A6P8HLZ7_ACTTE</name>
<dbReference type="InterPro" id="IPR003582">
    <property type="entry name" value="ShKT_dom"/>
</dbReference>
<keyword evidence="4" id="KW-0732">Signal</keyword>
<evidence type="ECO:0000259" key="5">
    <source>
        <dbReference type="PROSITE" id="PS51670"/>
    </source>
</evidence>
<feature type="region of interest" description="Disordered" evidence="3">
    <location>
        <begin position="235"/>
        <end position="266"/>
    </location>
</feature>
<dbReference type="GO" id="GO:0090729">
    <property type="term" value="F:toxin activity"/>
    <property type="evidence" value="ECO:0007669"/>
    <property type="project" value="UniProtKB-KW"/>
</dbReference>
<accession>A0A6P8HLZ7</accession>
<feature type="compositionally biased region" description="Basic and acidic residues" evidence="3">
    <location>
        <begin position="441"/>
        <end position="473"/>
    </location>
</feature>
<reference evidence="7" key="1">
    <citation type="submission" date="2025-08" db="UniProtKB">
        <authorList>
            <consortium name="RefSeq"/>
        </authorList>
    </citation>
    <scope>IDENTIFICATION</scope>
    <source>
        <tissue evidence="7">Tentacle</tissue>
    </source>
</reference>
<gene>
    <name evidence="7" type="primary">LOC116293469</name>
</gene>
<evidence type="ECO:0000256" key="1">
    <source>
        <dbReference type="ARBA" id="ARBA00022656"/>
    </source>
</evidence>
<protein>
    <submittedName>
        <fullName evidence="7">Uncharacterized protein LOC116293469</fullName>
    </submittedName>
</protein>
<dbReference type="OrthoDB" id="6022383at2759"/>
<dbReference type="SMART" id="SM00254">
    <property type="entry name" value="ShKT"/>
    <property type="match status" value="1"/>
</dbReference>
<feature type="signal peptide" evidence="4">
    <location>
        <begin position="1"/>
        <end position="20"/>
    </location>
</feature>
<feature type="disulfide bond" evidence="2">
    <location>
        <begin position="91"/>
        <end position="125"/>
    </location>
</feature>
<dbReference type="RefSeq" id="XP_031556756.1">
    <property type="nucleotide sequence ID" value="XM_031700896.1"/>
</dbReference>
<dbReference type="Proteomes" id="UP000515163">
    <property type="component" value="Unplaced"/>
</dbReference>
<evidence type="ECO:0000256" key="4">
    <source>
        <dbReference type="SAM" id="SignalP"/>
    </source>
</evidence>
<dbReference type="KEGG" id="aten:116293469"/>
<dbReference type="InParanoid" id="A0A6P8HLZ7"/>
<keyword evidence="6" id="KW-1185">Reference proteome</keyword>
<feature type="chain" id="PRO_5028264763" evidence="4">
    <location>
        <begin position="21"/>
        <end position="708"/>
    </location>
</feature>
<evidence type="ECO:0000256" key="2">
    <source>
        <dbReference type="PROSITE-ProRule" id="PRU01005"/>
    </source>
</evidence>
<sequence>MVVTRFFPFIILVFLPLSLGVDIKQKTLKQYKIDDNEWKRAQSIINKLVDESIANRVSEAEKDMTSLLERNIEEHIKRKSKSYFAGLKKECRDKIEHCDSLATAGVCKTSIKAMKDHCAKTCNLCQREYVEINPEVEIVMKPKKFKASNETSKHSEEAVTPEIKAAALHKLYSKEETVIPGETISALHSIEPLLSQQSSVAMKYHDNEDMSTENEKIKDAQKLLEYVKILKPAPKKKPSKAKSAAKKHTTKIATKKSFKKSHTKKLKGVPMDKLSKTVTYKNQKYKITPIVDWEKISKMLKSLGYKAVHIVGAKNKHLEKGLKDHLKQSGVTKVMTGKQKVHVAPETFVSATHRHKSWRNDKYFKEHCHPLCLVACVSSCAPGCCKEHDKIDAKSGLAKHCHPKCLTDCVPACGSGCCSADEERKRGHKFSHFKKLKSFHKQKEEKDKPKKKETPKKAADKPKVSEVTAEKKKPFSLNDIGHKEKPHPPVVNPKLSSEELYKPQPRLCPGSCPAVCAPACSDICCGFGEFSSTYNGIPDHDSHPGLQPNIPYPKQKAIPGNAYMCDENCKFNCAQSCSADCCQPEGVTARDARLQEGPYLYGPPPPPQPAMGYQPAIQTIDEPGVCPSPCPDSCLPVCNVACCASALGLPQADSGTDSNAEARSSTRRVIHIKHVIHPLQRKETVPRSCPAYCGTHCTPMCARSGCCA</sequence>
<feature type="region of interest" description="Disordered" evidence="3">
    <location>
        <begin position="438"/>
        <end position="489"/>
    </location>
</feature>
<organism evidence="6 7">
    <name type="scientific">Actinia tenebrosa</name>
    <name type="common">Australian red waratah sea anemone</name>
    <dbReference type="NCBI Taxonomy" id="6105"/>
    <lineage>
        <taxon>Eukaryota</taxon>
        <taxon>Metazoa</taxon>
        <taxon>Cnidaria</taxon>
        <taxon>Anthozoa</taxon>
        <taxon>Hexacorallia</taxon>
        <taxon>Actiniaria</taxon>
        <taxon>Actiniidae</taxon>
        <taxon>Actinia</taxon>
    </lineage>
</organism>
<dbReference type="GeneID" id="116293469"/>
<dbReference type="PROSITE" id="PS51670">
    <property type="entry name" value="SHKT"/>
    <property type="match status" value="1"/>
</dbReference>
<dbReference type="AlphaFoldDB" id="A0A6P8HLZ7"/>
<evidence type="ECO:0000313" key="7">
    <source>
        <dbReference type="RefSeq" id="XP_031556756.1"/>
    </source>
</evidence>
<proteinExistence type="predicted"/>
<evidence type="ECO:0000256" key="3">
    <source>
        <dbReference type="SAM" id="MobiDB-lite"/>
    </source>
</evidence>